<organism evidence="13 14">
    <name type="scientific">Nitzschia inconspicua</name>
    <dbReference type="NCBI Taxonomy" id="303405"/>
    <lineage>
        <taxon>Eukaryota</taxon>
        <taxon>Sar</taxon>
        <taxon>Stramenopiles</taxon>
        <taxon>Ochrophyta</taxon>
        <taxon>Bacillariophyta</taxon>
        <taxon>Bacillariophyceae</taxon>
        <taxon>Bacillariophycidae</taxon>
        <taxon>Bacillariales</taxon>
        <taxon>Bacillariaceae</taxon>
        <taxon>Nitzschia</taxon>
    </lineage>
</organism>
<feature type="transmembrane region" description="Helical" evidence="11">
    <location>
        <begin position="18"/>
        <end position="37"/>
    </location>
</feature>
<feature type="transmembrane region" description="Helical" evidence="11">
    <location>
        <begin position="305"/>
        <end position="328"/>
    </location>
</feature>
<dbReference type="GO" id="GO:0015385">
    <property type="term" value="F:sodium:proton antiporter activity"/>
    <property type="evidence" value="ECO:0007669"/>
    <property type="project" value="InterPro"/>
</dbReference>
<dbReference type="Pfam" id="PF00999">
    <property type="entry name" value="Na_H_Exchanger"/>
    <property type="match status" value="1"/>
</dbReference>
<dbReference type="OrthoDB" id="196264at2759"/>
<dbReference type="GO" id="GO:0098719">
    <property type="term" value="P:sodium ion import across plasma membrane"/>
    <property type="evidence" value="ECO:0007669"/>
    <property type="project" value="TreeGrafter"/>
</dbReference>
<evidence type="ECO:0000259" key="12">
    <source>
        <dbReference type="Pfam" id="PF00999"/>
    </source>
</evidence>
<feature type="transmembrane region" description="Helical" evidence="11">
    <location>
        <begin position="500"/>
        <end position="518"/>
    </location>
</feature>
<accession>A0A9K3PPU2</accession>
<feature type="transmembrane region" description="Helical" evidence="11">
    <location>
        <begin position="263"/>
        <end position="285"/>
    </location>
</feature>
<keyword evidence="8 11" id="KW-0472">Membrane</keyword>
<dbReference type="AlphaFoldDB" id="A0A9K3PPU2"/>
<keyword evidence="4 11" id="KW-0812">Transmembrane</keyword>
<feature type="region of interest" description="Disordered" evidence="10">
    <location>
        <begin position="440"/>
        <end position="463"/>
    </location>
</feature>
<dbReference type="Proteomes" id="UP000693970">
    <property type="component" value="Unassembled WGS sequence"/>
</dbReference>
<evidence type="ECO:0000256" key="6">
    <source>
        <dbReference type="ARBA" id="ARBA00023053"/>
    </source>
</evidence>
<feature type="transmembrane region" description="Helical" evidence="11">
    <location>
        <begin position="348"/>
        <end position="373"/>
    </location>
</feature>
<evidence type="ECO:0000256" key="1">
    <source>
        <dbReference type="ARBA" id="ARBA00004127"/>
    </source>
</evidence>
<dbReference type="GO" id="GO:0015386">
    <property type="term" value="F:potassium:proton antiporter activity"/>
    <property type="evidence" value="ECO:0007669"/>
    <property type="project" value="TreeGrafter"/>
</dbReference>
<protein>
    <submittedName>
        <fullName evidence="13">CPA1 family sodium/proton antiporter</fullName>
    </submittedName>
</protein>
<evidence type="ECO:0000313" key="13">
    <source>
        <dbReference type="EMBL" id="KAG7355227.1"/>
    </source>
</evidence>
<dbReference type="PANTHER" id="PTHR10110">
    <property type="entry name" value="SODIUM/HYDROGEN EXCHANGER"/>
    <property type="match status" value="1"/>
</dbReference>
<evidence type="ECO:0000256" key="2">
    <source>
        <dbReference type="ARBA" id="ARBA00022448"/>
    </source>
</evidence>
<feature type="transmembrane region" description="Helical" evidence="11">
    <location>
        <begin position="379"/>
        <end position="404"/>
    </location>
</feature>
<feature type="transmembrane region" description="Helical" evidence="11">
    <location>
        <begin position="112"/>
        <end position="130"/>
    </location>
</feature>
<keyword evidence="3" id="KW-0050">Antiport</keyword>
<proteinExistence type="predicted"/>
<dbReference type="GO" id="GO:0005886">
    <property type="term" value="C:plasma membrane"/>
    <property type="evidence" value="ECO:0007669"/>
    <property type="project" value="TreeGrafter"/>
</dbReference>
<keyword evidence="7" id="KW-0406">Ion transport</keyword>
<evidence type="ECO:0000256" key="8">
    <source>
        <dbReference type="ARBA" id="ARBA00023136"/>
    </source>
</evidence>
<feature type="domain" description="Cation/H+ exchanger transmembrane" evidence="12">
    <location>
        <begin position="32"/>
        <end position="526"/>
    </location>
</feature>
<evidence type="ECO:0000256" key="9">
    <source>
        <dbReference type="ARBA" id="ARBA00023201"/>
    </source>
</evidence>
<feature type="transmembrane region" description="Helical" evidence="11">
    <location>
        <begin position="151"/>
        <end position="174"/>
    </location>
</feature>
<keyword evidence="2" id="KW-0813">Transport</keyword>
<keyword evidence="6" id="KW-0915">Sodium</keyword>
<reference evidence="13" key="1">
    <citation type="journal article" date="2021" name="Sci. Rep.">
        <title>Diploid genomic architecture of Nitzschia inconspicua, an elite biomass production diatom.</title>
        <authorList>
            <person name="Oliver A."/>
            <person name="Podell S."/>
            <person name="Pinowska A."/>
            <person name="Traller J.C."/>
            <person name="Smith S.R."/>
            <person name="McClure R."/>
            <person name="Beliaev A."/>
            <person name="Bohutskyi P."/>
            <person name="Hill E.A."/>
            <person name="Rabines A."/>
            <person name="Zheng H."/>
            <person name="Allen L.Z."/>
            <person name="Kuo A."/>
            <person name="Grigoriev I.V."/>
            <person name="Allen A.E."/>
            <person name="Hazlebeck D."/>
            <person name="Allen E.E."/>
        </authorList>
    </citation>
    <scope>NUCLEOTIDE SEQUENCE</scope>
    <source>
        <strain evidence="13">Hildebrandi</strain>
    </source>
</reference>
<dbReference type="EMBL" id="JAGRRH010000016">
    <property type="protein sequence ID" value="KAG7355227.1"/>
    <property type="molecule type" value="Genomic_DNA"/>
</dbReference>
<keyword evidence="9" id="KW-0739">Sodium transport</keyword>
<evidence type="ECO:0000256" key="5">
    <source>
        <dbReference type="ARBA" id="ARBA00022989"/>
    </source>
</evidence>
<name>A0A9K3PPU2_9STRA</name>
<dbReference type="InterPro" id="IPR018422">
    <property type="entry name" value="Cation/H_exchanger_CPA1"/>
</dbReference>
<evidence type="ECO:0000256" key="4">
    <source>
        <dbReference type="ARBA" id="ARBA00022692"/>
    </source>
</evidence>
<dbReference type="PANTHER" id="PTHR10110:SF191">
    <property type="entry name" value="SODIUM_HYDROGEN EXCHANGER 8"/>
    <property type="match status" value="1"/>
</dbReference>
<gene>
    <name evidence="13" type="ORF">IV203_004583</name>
</gene>
<dbReference type="GO" id="GO:0051453">
    <property type="term" value="P:regulation of intracellular pH"/>
    <property type="evidence" value="ECO:0007669"/>
    <property type="project" value="TreeGrafter"/>
</dbReference>
<evidence type="ECO:0000313" key="14">
    <source>
        <dbReference type="Proteomes" id="UP000693970"/>
    </source>
</evidence>
<evidence type="ECO:0000256" key="10">
    <source>
        <dbReference type="SAM" id="MobiDB-lite"/>
    </source>
</evidence>
<dbReference type="InterPro" id="IPR006153">
    <property type="entry name" value="Cation/H_exchanger_TM"/>
</dbReference>
<evidence type="ECO:0000256" key="3">
    <source>
        <dbReference type="ARBA" id="ARBA00022449"/>
    </source>
</evidence>
<evidence type="ECO:0000256" key="11">
    <source>
        <dbReference type="SAM" id="Phobius"/>
    </source>
</evidence>
<feature type="transmembrane region" description="Helical" evidence="11">
    <location>
        <begin position="49"/>
        <end position="70"/>
    </location>
</feature>
<evidence type="ECO:0000256" key="7">
    <source>
        <dbReference type="ARBA" id="ARBA00023065"/>
    </source>
</evidence>
<comment type="subcellular location">
    <subcellularLocation>
        <location evidence="1">Endomembrane system</location>
        <topology evidence="1">Multi-pass membrane protein</topology>
    </subcellularLocation>
</comment>
<keyword evidence="5 11" id="KW-1133">Transmembrane helix</keyword>
<sequence length="623" mass="70152">MTQSVTISGTSWHESNRGVSQFISIYLGLFVLILLLSKFLHDYPRVGNIIPEAAMIILVGMLAGLFIFLFGPDDTTLQEQNQYEKAVYYDQYGQEIVIENGSENTDSLAKSLLSFSPTLFFVVLLPPIIYNSGYHIQRDLFFRHLSSISMYAFLGTTICTLVVASLLMSFQWIYGMQCSFLELLTFGALISATDPVSTLAVFSSKKVDPHLFYLVFGESILNDAVGLVLFDAFAHLLENQLNAHKEGNTIDVGVEVKQFFFDFVFAFVGSLVLGISFGLIMARFMKMVDFRKTPVLELSLATTFMYMPFVVAELFHLSGIVTVLFAGISCRRYVEPNLSDTTKVNADWVYRLTAHVTETFIFLELGLSVWSLLGSAFSFGFFLAAFIACLIGRACNIYPLTFMYNLSKWRRVKNDQKEDAVAEAEQTGYVEATEDNIDRQHDSDDSFDAPALESPLQPSTSFEDDRTIPLRTAHMMWFSGLRGAVSYGLVRTFPNSENKATIIVTTMMLILLTTFLLGGSTEMVLNLLEIPTGIDENKYLQSIEKRNLLPGFLLRFEHDKLFAWAVRGDPKKMNIKKTDAEEDVDDPELNSYENIEVVQDEEDSHNVSIMLTNRNGMIFDYGA</sequence>
<dbReference type="GO" id="GO:0012505">
    <property type="term" value="C:endomembrane system"/>
    <property type="evidence" value="ECO:0007669"/>
    <property type="project" value="UniProtKB-SubCell"/>
</dbReference>
<keyword evidence="14" id="KW-1185">Reference proteome</keyword>
<comment type="caution">
    <text evidence="13">The sequence shown here is derived from an EMBL/GenBank/DDBJ whole genome shotgun (WGS) entry which is preliminary data.</text>
</comment>
<reference evidence="13" key="2">
    <citation type="submission" date="2021-04" db="EMBL/GenBank/DDBJ databases">
        <authorList>
            <person name="Podell S."/>
        </authorList>
    </citation>
    <scope>NUCLEOTIDE SEQUENCE</scope>
    <source>
        <strain evidence="13">Hildebrandi</strain>
    </source>
</reference>